<dbReference type="EMBL" id="CAJPDR010001178">
    <property type="protein sequence ID" value="CAF9943689.1"/>
    <property type="molecule type" value="Genomic_DNA"/>
</dbReference>
<evidence type="ECO:0000313" key="14">
    <source>
        <dbReference type="EMBL" id="CAF9943689.1"/>
    </source>
</evidence>
<dbReference type="AlphaFoldDB" id="A0A8H3JAK0"/>
<dbReference type="GO" id="GO:0006633">
    <property type="term" value="P:fatty acid biosynthetic process"/>
    <property type="evidence" value="ECO:0007669"/>
    <property type="project" value="UniProtKB-KW"/>
</dbReference>
<evidence type="ECO:0000256" key="6">
    <source>
        <dbReference type="ARBA" id="ARBA00022946"/>
    </source>
</evidence>
<keyword evidence="3" id="KW-0444">Lipid biosynthesis</keyword>
<keyword evidence="4" id="KW-0276">Fatty acid metabolism</keyword>
<dbReference type="InterPro" id="IPR036291">
    <property type="entry name" value="NAD(P)-bd_dom_sf"/>
</dbReference>
<keyword evidence="10" id="KW-0275">Fatty acid biosynthesis</keyword>
<evidence type="ECO:0000256" key="8">
    <source>
        <dbReference type="ARBA" id="ARBA00023098"/>
    </source>
</evidence>
<keyword evidence="8" id="KW-0443">Lipid metabolism</keyword>
<gene>
    <name evidence="14" type="primary">ETR1</name>
    <name evidence="14" type="ORF">ALECFALPRED_000959</name>
</gene>
<dbReference type="SUPFAM" id="SSF50129">
    <property type="entry name" value="GroES-like"/>
    <property type="match status" value="1"/>
</dbReference>
<reference evidence="14" key="1">
    <citation type="submission" date="2021-03" db="EMBL/GenBank/DDBJ databases">
        <authorList>
            <person name="Tagirdzhanova G."/>
        </authorList>
    </citation>
    <scope>NUCLEOTIDE SEQUENCE</scope>
</reference>
<feature type="domain" description="Enoyl reductase (ER)" evidence="13">
    <location>
        <begin position="70"/>
        <end position="454"/>
    </location>
</feature>
<dbReference type="GO" id="GO:0141148">
    <property type="term" value="F:enoyl-[acyl-carrier-protein] reductase (NADPH) activity"/>
    <property type="evidence" value="ECO:0007669"/>
    <property type="project" value="UniProtKB-EC"/>
</dbReference>
<evidence type="ECO:0000256" key="2">
    <source>
        <dbReference type="ARBA" id="ARBA00010371"/>
    </source>
</evidence>
<name>A0A8H3JAK0_9LECA</name>
<dbReference type="InterPro" id="IPR051034">
    <property type="entry name" value="Mito_Enoyl-ACP_Reductase"/>
</dbReference>
<evidence type="ECO:0000256" key="5">
    <source>
        <dbReference type="ARBA" id="ARBA00022857"/>
    </source>
</evidence>
<keyword evidence="15" id="KW-1185">Reference proteome</keyword>
<dbReference type="PANTHER" id="PTHR43981">
    <property type="entry name" value="ENOYL-[ACYL-CARRIER-PROTEIN] REDUCTASE, MITOCHONDRIAL"/>
    <property type="match status" value="1"/>
</dbReference>
<accession>A0A8H3JAK0</accession>
<dbReference type="SMART" id="SM00829">
    <property type="entry name" value="PKS_ER"/>
    <property type="match status" value="1"/>
</dbReference>
<dbReference type="CDD" id="cd08290">
    <property type="entry name" value="ETR"/>
    <property type="match status" value="1"/>
</dbReference>
<dbReference type="InterPro" id="IPR020843">
    <property type="entry name" value="ER"/>
</dbReference>
<keyword evidence="7" id="KW-0560">Oxidoreductase</keyword>
<proteinExistence type="inferred from homology"/>
<dbReference type="FunFam" id="3.40.50.720:FF:000112">
    <property type="entry name" value="Enoyl-[acyl-carrier-protein] reductase 1, mitochondrial"/>
    <property type="match status" value="1"/>
</dbReference>
<keyword evidence="5" id="KW-0521">NADP</keyword>
<sequence length="459" mass="50823">MLHMHIKSPKILLQSPLSTFPSPRQPWIITRQLYHTPAIHHKTPTIDRQRTISTYGYTQARSLVYPKHGNSSEVLSLHTHSIGPPHSTLVTLRTLSAPLNPADINQIQGTYPTLPPFTNTLGTPQPSAVPGNEACFEVLAAGSGVKSVKKGDWVIAKYTGLGTWRTHLQVEEEKVVRIEKDGLRSEQVGTVGVSVLSEYALRDVTLDLFFTESLLPTLLIAQRRAGRIIANSGFIKVNPVTAYRMLKDFVKLNEGDWWIQNGANSGVGRAAIQLGKRWGHNSIAVVRSRPGEEGEKLKKELEALGATKVVTDEEMQQRGFKDQVKEWTNCGRSPIKLALNCVGGDAAMAMAKPLSSGACMVTYGAMSKSPMRVGASMLIFKDLRFSGFWVSKWSDAHPEEKKRTVDELLEMMRRGEFKDTPMVEVGWDWGTEKEVLVEAVQGTLEGYRKGKGVFVFGDT</sequence>
<comment type="catalytic activity">
    <reaction evidence="12">
        <text>a 2,3-saturated acyl-[ACP] + NADP(+) = a (2E)-enoyl-[ACP] + NADPH + H(+)</text>
        <dbReference type="Rhea" id="RHEA:22564"/>
        <dbReference type="Rhea" id="RHEA-COMP:9925"/>
        <dbReference type="Rhea" id="RHEA-COMP:9926"/>
        <dbReference type="ChEBI" id="CHEBI:15378"/>
        <dbReference type="ChEBI" id="CHEBI:57783"/>
        <dbReference type="ChEBI" id="CHEBI:58349"/>
        <dbReference type="ChEBI" id="CHEBI:78784"/>
        <dbReference type="ChEBI" id="CHEBI:78785"/>
        <dbReference type="EC" id="1.3.1.104"/>
    </reaction>
</comment>
<evidence type="ECO:0000256" key="9">
    <source>
        <dbReference type="ARBA" id="ARBA00023128"/>
    </source>
</evidence>
<dbReference type="Pfam" id="PF08240">
    <property type="entry name" value="ADH_N"/>
    <property type="match status" value="1"/>
</dbReference>
<dbReference type="OrthoDB" id="7482721at2759"/>
<dbReference type="SUPFAM" id="SSF51735">
    <property type="entry name" value="NAD(P)-binding Rossmann-fold domains"/>
    <property type="match status" value="1"/>
</dbReference>
<dbReference type="Gene3D" id="3.40.50.720">
    <property type="entry name" value="NAD(P)-binding Rossmann-like Domain"/>
    <property type="match status" value="1"/>
</dbReference>
<evidence type="ECO:0000256" key="7">
    <source>
        <dbReference type="ARBA" id="ARBA00023002"/>
    </source>
</evidence>
<dbReference type="InterPro" id="IPR013154">
    <property type="entry name" value="ADH-like_N"/>
</dbReference>
<organism evidence="14 15">
    <name type="scientific">Alectoria fallacina</name>
    <dbReference type="NCBI Taxonomy" id="1903189"/>
    <lineage>
        <taxon>Eukaryota</taxon>
        <taxon>Fungi</taxon>
        <taxon>Dikarya</taxon>
        <taxon>Ascomycota</taxon>
        <taxon>Pezizomycotina</taxon>
        <taxon>Lecanoromycetes</taxon>
        <taxon>OSLEUM clade</taxon>
        <taxon>Lecanoromycetidae</taxon>
        <taxon>Lecanorales</taxon>
        <taxon>Lecanorineae</taxon>
        <taxon>Parmeliaceae</taxon>
        <taxon>Alectoria</taxon>
    </lineage>
</organism>
<comment type="similarity">
    <text evidence="2">Belongs to the zinc-containing alcohol dehydrogenase family. Quinone oxidoreductase subfamily.</text>
</comment>
<comment type="caution">
    <text evidence="14">The sequence shown here is derived from an EMBL/GenBank/DDBJ whole genome shotgun (WGS) entry which is preliminary data.</text>
</comment>
<dbReference type="InterPro" id="IPR013149">
    <property type="entry name" value="ADH-like_C"/>
</dbReference>
<comment type="subcellular location">
    <subcellularLocation>
        <location evidence="1">Mitochondrion</location>
    </subcellularLocation>
</comment>
<dbReference type="Proteomes" id="UP000664203">
    <property type="component" value="Unassembled WGS sequence"/>
</dbReference>
<dbReference type="EC" id="1.3.1.104" evidence="11"/>
<evidence type="ECO:0000313" key="15">
    <source>
        <dbReference type="Proteomes" id="UP000664203"/>
    </source>
</evidence>
<evidence type="ECO:0000256" key="3">
    <source>
        <dbReference type="ARBA" id="ARBA00022516"/>
    </source>
</evidence>
<evidence type="ECO:0000256" key="11">
    <source>
        <dbReference type="ARBA" id="ARBA00038963"/>
    </source>
</evidence>
<evidence type="ECO:0000256" key="1">
    <source>
        <dbReference type="ARBA" id="ARBA00004173"/>
    </source>
</evidence>
<keyword evidence="9" id="KW-0496">Mitochondrion</keyword>
<dbReference type="PANTHER" id="PTHR43981:SF2">
    <property type="entry name" value="ENOYL-[ACYL-CARRIER-PROTEIN] REDUCTASE, MITOCHONDRIAL"/>
    <property type="match status" value="1"/>
</dbReference>
<dbReference type="Pfam" id="PF00107">
    <property type="entry name" value="ADH_zinc_N"/>
    <property type="match status" value="1"/>
</dbReference>
<dbReference type="InterPro" id="IPR011032">
    <property type="entry name" value="GroES-like_sf"/>
</dbReference>
<keyword evidence="6" id="KW-0809">Transit peptide</keyword>
<evidence type="ECO:0000256" key="4">
    <source>
        <dbReference type="ARBA" id="ARBA00022832"/>
    </source>
</evidence>
<evidence type="ECO:0000256" key="12">
    <source>
        <dbReference type="ARBA" id="ARBA00048843"/>
    </source>
</evidence>
<evidence type="ECO:0000256" key="10">
    <source>
        <dbReference type="ARBA" id="ARBA00023160"/>
    </source>
</evidence>
<evidence type="ECO:0000259" key="13">
    <source>
        <dbReference type="SMART" id="SM00829"/>
    </source>
</evidence>
<dbReference type="Gene3D" id="3.90.180.10">
    <property type="entry name" value="Medium-chain alcohol dehydrogenases, catalytic domain"/>
    <property type="match status" value="1"/>
</dbReference>
<dbReference type="GO" id="GO:0005739">
    <property type="term" value="C:mitochondrion"/>
    <property type="evidence" value="ECO:0007669"/>
    <property type="project" value="UniProtKB-SubCell"/>
</dbReference>
<protein>
    <recommendedName>
        <fullName evidence="11">enoyl-[acyl-carrier-protein] reductase</fullName>
        <ecNumber evidence="11">1.3.1.104</ecNumber>
    </recommendedName>
</protein>